<sequence>MKCHTTEERKEQDVDNAASQNTKALALWIDNMQGLKDVGFNAEFHPLVEVLYALNSIQPLAAASLGLATPTAPALTAAVAPSLSPPPATPLQISSHS</sequence>
<evidence type="ECO:0000313" key="1">
    <source>
        <dbReference type="EMBL" id="KAA6410552.1"/>
    </source>
</evidence>
<reference evidence="1 2" key="1">
    <citation type="submission" date="2019-09" db="EMBL/GenBank/DDBJ databases">
        <title>The hologenome of the rock-dwelling lichen Lasallia pustulata.</title>
        <authorList>
            <person name="Greshake Tzovaras B."/>
            <person name="Segers F."/>
            <person name="Bicker A."/>
            <person name="Dal Grande F."/>
            <person name="Otte J."/>
            <person name="Hankeln T."/>
            <person name="Schmitt I."/>
            <person name="Ebersberger I."/>
        </authorList>
    </citation>
    <scope>NUCLEOTIDE SEQUENCE [LARGE SCALE GENOMIC DNA]</scope>
    <source>
        <strain evidence="1">A1-1</strain>
    </source>
</reference>
<dbReference type="AlphaFoldDB" id="A0A5M8PPU8"/>
<protein>
    <submittedName>
        <fullName evidence="1">Uncharacterized protein</fullName>
    </submittedName>
</protein>
<organism evidence="1 2">
    <name type="scientific">Lasallia pustulata</name>
    <dbReference type="NCBI Taxonomy" id="136370"/>
    <lineage>
        <taxon>Eukaryota</taxon>
        <taxon>Fungi</taxon>
        <taxon>Dikarya</taxon>
        <taxon>Ascomycota</taxon>
        <taxon>Pezizomycotina</taxon>
        <taxon>Lecanoromycetes</taxon>
        <taxon>OSLEUM clade</taxon>
        <taxon>Umbilicariomycetidae</taxon>
        <taxon>Umbilicariales</taxon>
        <taxon>Umbilicariaceae</taxon>
        <taxon>Lasallia</taxon>
    </lineage>
</organism>
<name>A0A5M8PPU8_9LECA</name>
<gene>
    <name evidence="1" type="ORF">FRX48_05974</name>
</gene>
<proteinExistence type="predicted"/>
<accession>A0A5M8PPU8</accession>
<dbReference type="Proteomes" id="UP000324767">
    <property type="component" value="Unassembled WGS sequence"/>
</dbReference>
<dbReference type="EMBL" id="VXIT01000009">
    <property type="protein sequence ID" value="KAA6410552.1"/>
    <property type="molecule type" value="Genomic_DNA"/>
</dbReference>
<comment type="caution">
    <text evidence="1">The sequence shown here is derived from an EMBL/GenBank/DDBJ whole genome shotgun (WGS) entry which is preliminary data.</text>
</comment>
<evidence type="ECO:0000313" key="2">
    <source>
        <dbReference type="Proteomes" id="UP000324767"/>
    </source>
</evidence>